<name>A0ABX5XXS6_9BACT</name>
<dbReference type="PRINTS" id="PR00154">
    <property type="entry name" value="AMPBINDING"/>
</dbReference>
<dbReference type="InterPro" id="IPR029058">
    <property type="entry name" value="AB_hydrolase_fold"/>
</dbReference>
<dbReference type="InterPro" id="IPR036736">
    <property type="entry name" value="ACP-like_sf"/>
</dbReference>
<dbReference type="Pfam" id="PF00668">
    <property type="entry name" value="Condensation"/>
    <property type="match status" value="1"/>
</dbReference>
<dbReference type="PROSITE" id="PS00455">
    <property type="entry name" value="AMP_BINDING"/>
    <property type="match status" value="1"/>
</dbReference>
<dbReference type="Pfam" id="PF00975">
    <property type="entry name" value="Thioesterase"/>
    <property type="match status" value="1"/>
</dbReference>
<dbReference type="CDD" id="cd05930">
    <property type="entry name" value="A_NRPS"/>
    <property type="match status" value="1"/>
</dbReference>
<dbReference type="SUPFAM" id="SSF52777">
    <property type="entry name" value="CoA-dependent acyltransferases"/>
    <property type="match status" value="2"/>
</dbReference>
<dbReference type="Gene3D" id="3.30.300.30">
    <property type="match status" value="1"/>
</dbReference>
<dbReference type="InterPro" id="IPR009081">
    <property type="entry name" value="PP-bd_ACP"/>
</dbReference>
<sequence>MARSPDSPVNDALDGLSGQEKRELLARLLKEKAAAQGERQQHSADEFPLSAGQQALWYAYQRAPQVTAYNVSLPSRIRSAIDLDAMRRSVEALVDRHSALRTVFAESDSTHQPVQRIQTTLTPEFRVVETPSASQTELAARVTEEINRPFDLTRGPLLRLAAFRIAADDVVMVATTHHIVVDFWSLVLIMDEIRQLYPALASGRKPNLPPAPCNYERFVRAQADLVSSDRGKQIAAYWQRQLADVPPVIEWPTDFVRPAAFTHRASVVPLKFPPQMGAKVSALARRLGVTANVVVMALLQVLVGRFAGQDSFSIGTPFSGRSQREFEKTVGFFVNLLPITVDLSNNPTLEELIATVGRNMIDALAGEGLPLAEIVRESGVGRDPRRHPLFQVSCTFEKSQIASEQGRAGFVIGNEHVFDDFAGMRQESFPVQHTSCHYDVEFVFELHGDELRGMICYCRDLFAADTIDSMAHQFVALSGQLVADPKCPVKHVRWADGHRFDSDDLNEPRETLIDLLGDSEHEIVADAQRFATSLQQCGVKPGAMVPVCMKRGRDAWVGILGVMYCGATPIPIDAEQPAVAPEMLQRDAAIEFVVATANDPWANALDVAVISVDELDHQATPTCHHCSPDDLAYVIYTSGSTGRPKGVMVSHAAITNAMRWQQRATPFSQSDRALIVLSHQFDATLPLVVTTAQQNASLVWPDDPGRLDLDQLITQIIRDRVTILQAVPSVLRALAAHPRFAECTSVRQIWTGGETMPTELPELIRSQVDGELWNFYGPTEAACQVTAHRVTKVLPGSRIPIGREIDGVHIHLVDPLLAPVPVGVPGQIVISGRGLADGYLNQPELTEQAFITSQQILDGEGKPSRVYLTGDLGRRRGDGTIEFLGRVDHQVKMRGYRIELEEIERTIECFPGVERAAVKVIQSGTPGERLAAFVAGVDASQHDALTRHLTASLPPYKRPASIHLVDQLSLNTSGKIDRQRLPEPVSKDASTENVLPPRNDLEQFLELRFAAALEQESIGIDVNFFEAGGTSLQAAVLTSELSDELGFAIPTALLFDLGDVRSVAIRLVDLHEPSLRARFGDAAIDGCRAAVSETENESTKDAEALLVELKRAGDAAPVFMIHPPGGIVVCYRELAGMLPDDQPLVAIRSRGLHGDERLPSTLSEMASDYVRSIRRRQPSGRYFIGGWSLGGVIAFEVARRLAADGGDVAGLILLDSTVPERSDSDAPAAGLEYGIELSLEQLSELSEDDQLPFLYEHAERLGVLQEDTPTAVVQKAIADLRRLFAHHVELCQGYQIRPMDVPVLLLRPRDVPGKADERPDRGWGHWTGDVTVGTVSGYHHSMVKSPGAGEIAEQIARFVASVRN</sequence>
<dbReference type="Pfam" id="PF00550">
    <property type="entry name" value="PP-binding"/>
    <property type="match status" value="1"/>
</dbReference>
<organism evidence="2 3">
    <name type="scientific">Stieleria magnilauensis</name>
    <dbReference type="NCBI Taxonomy" id="2527963"/>
    <lineage>
        <taxon>Bacteria</taxon>
        <taxon>Pseudomonadati</taxon>
        <taxon>Planctomycetota</taxon>
        <taxon>Planctomycetia</taxon>
        <taxon>Pirellulales</taxon>
        <taxon>Pirellulaceae</taxon>
        <taxon>Stieleria</taxon>
    </lineage>
</organism>
<proteinExistence type="predicted"/>
<dbReference type="SUPFAM" id="SSF47336">
    <property type="entry name" value="ACP-like"/>
    <property type="match status" value="1"/>
</dbReference>
<dbReference type="InterPro" id="IPR023213">
    <property type="entry name" value="CAT-like_dom_sf"/>
</dbReference>
<dbReference type="Gene3D" id="1.10.1200.10">
    <property type="entry name" value="ACP-like"/>
    <property type="match status" value="1"/>
</dbReference>
<accession>A0ABX5XXS6</accession>
<dbReference type="PANTHER" id="PTHR45527:SF1">
    <property type="entry name" value="FATTY ACID SYNTHASE"/>
    <property type="match status" value="1"/>
</dbReference>
<dbReference type="Pfam" id="PF00501">
    <property type="entry name" value="AMP-binding"/>
    <property type="match status" value="1"/>
</dbReference>
<evidence type="ECO:0000313" key="2">
    <source>
        <dbReference type="EMBL" id="QDV86834.1"/>
    </source>
</evidence>
<dbReference type="InterPro" id="IPR000873">
    <property type="entry name" value="AMP-dep_synth/lig_dom"/>
</dbReference>
<evidence type="ECO:0000313" key="3">
    <source>
        <dbReference type="Proteomes" id="UP000318081"/>
    </source>
</evidence>
<protein>
    <submittedName>
        <fullName evidence="2">Dimodular nonribosomal peptide synthase</fullName>
    </submittedName>
</protein>
<dbReference type="PROSITE" id="PS50075">
    <property type="entry name" value="CARRIER"/>
    <property type="match status" value="1"/>
</dbReference>
<dbReference type="Gene3D" id="3.40.50.1820">
    <property type="entry name" value="alpha/beta hydrolase"/>
    <property type="match status" value="1"/>
</dbReference>
<evidence type="ECO:0000259" key="1">
    <source>
        <dbReference type="PROSITE" id="PS50075"/>
    </source>
</evidence>
<dbReference type="SUPFAM" id="SSF56801">
    <property type="entry name" value="Acetyl-CoA synthetase-like"/>
    <property type="match status" value="1"/>
</dbReference>
<dbReference type="InterPro" id="IPR001031">
    <property type="entry name" value="Thioesterase"/>
</dbReference>
<dbReference type="Gene3D" id="3.40.50.12780">
    <property type="entry name" value="N-terminal domain of ligase-like"/>
    <property type="match status" value="1"/>
</dbReference>
<dbReference type="Pfam" id="PF13193">
    <property type="entry name" value="AMP-binding_C"/>
    <property type="match status" value="1"/>
</dbReference>
<dbReference type="Gene3D" id="3.30.559.30">
    <property type="entry name" value="Nonribosomal peptide synthetase, condensation domain"/>
    <property type="match status" value="1"/>
</dbReference>
<gene>
    <name evidence="2" type="primary">dhbF</name>
    <name evidence="2" type="ORF">TBK1r_58590</name>
</gene>
<dbReference type="InterPro" id="IPR025110">
    <property type="entry name" value="AMP-bd_C"/>
</dbReference>
<dbReference type="Gene3D" id="3.30.559.10">
    <property type="entry name" value="Chloramphenicol acetyltransferase-like domain"/>
    <property type="match status" value="1"/>
</dbReference>
<dbReference type="SUPFAM" id="SSF53474">
    <property type="entry name" value="alpha/beta-Hydrolases"/>
    <property type="match status" value="1"/>
</dbReference>
<dbReference type="InterPro" id="IPR001242">
    <property type="entry name" value="Condensation_dom"/>
</dbReference>
<dbReference type="PANTHER" id="PTHR45527">
    <property type="entry name" value="NONRIBOSOMAL PEPTIDE SYNTHETASE"/>
    <property type="match status" value="1"/>
</dbReference>
<dbReference type="InterPro" id="IPR045851">
    <property type="entry name" value="AMP-bd_C_sf"/>
</dbReference>
<dbReference type="InterPro" id="IPR010071">
    <property type="entry name" value="AA_adenyl_dom"/>
</dbReference>
<keyword evidence="3" id="KW-1185">Reference proteome</keyword>
<dbReference type="EMBL" id="CP036432">
    <property type="protein sequence ID" value="QDV86834.1"/>
    <property type="molecule type" value="Genomic_DNA"/>
</dbReference>
<dbReference type="Proteomes" id="UP000318081">
    <property type="component" value="Chromosome"/>
</dbReference>
<reference evidence="2 3" key="1">
    <citation type="submission" date="2019-02" db="EMBL/GenBank/DDBJ databases">
        <title>Deep-cultivation of Planctomycetes and their phenomic and genomic characterization uncovers novel biology.</title>
        <authorList>
            <person name="Wiegand S."/>
            <person name="Jogler M."/>
            <person name="Boedeker C."/>
            <person name="Pinto D."/>
            <person name="Vollmers J."/>
            <person name="Rivas-Marin E."/>
            <person name="Kohn T."/>
            <person name="Peeters S.H."/>
            <person name="Heuer A."/>
            <person name="Rast P."/>
            <person name="Oberbeckmann S."/>
            <person name="Bunk B."/>
            <person name="Jeske O."/>
            <person name="Meyerdierks A."/>
            <person name="Storesund J.E."/>
            <person name="Kallscheuer N."/>
            <person name="Luecker S."/>
            <person name="Lage O.M."/>
            <person name="Pohl T."/>
            <person name="Merkel B.J."/>
            <person name="Hornburger P."/>
            <person name="Mueller R.-W."/>
            <person name="Bruemmer F."/>
            <person name="Labrenz M."/>
            <person name="Spormann A.M."/>
            <person name="Op den Camp H."/>
            <person name="Overmann J."/>
            <person name="Amann R."/>
            <person name="Jetten M.S.M."/>
            <person name="Mascher T."/>
            <person name="Medema M.H."/>
            <person name="Devos D.P."/>
            <person name="Kaster A.-K."/>
            <person name="Ovreas L."/>
            <person name="Rohde M."/>
            <person name="Galperin M.Y."/>
            <person name="Jogler C."/>
        </authorList>
    </citation>
    <scope>NUCLEOTIDE SEQUENCE [LARGE SCALE GENOMIC DNA]</scope>
    <source>
        <strain evidence="2 3">TBK1r</strain>
    </source>
</reference>
<dbReference type="InterPro" id="IPR042099">
    <property type="entry name" value="ANL_N_sf"/>
</dbReference>
<feature type="domain" description="Carrier" evidence="1">
    <location>
        <begin position="996"/>
        <end position="1071"/>
    </location>
</feature>
<dbReference type="InterPro" id="IPR020802">
    <property type="entry name" value="TesA-like"/>
</dbReference>
<dbReference type="CDD" id="cd19531">
    <property type="entry name" value="LCL_NRPS-like"/>
    <property type="match status" value="1"/>
</dbReference>
<dbReference type="SMART" id="SM00824">
    <property type="entry name" value="PKS_TE"/>
    <property type="match status" value="1"/>
</dbReference>
<dbReference type="InterPro" id="IPR020459">
    <property type="entry name" value="AMP-binding"/>
</dbReference>
<dbReference type="InterPro" id="IPR020845">
    <property type="entry name" value="AMP-binding_CS"/>
</dbReference>
<dbReference type="NCBIfam" id="TIGR01733">
    <property type="entry name" value="AA-adenyl-dom"/>
    <property type="match status" value="1"/>
</dbReference>